<comment type="catalytic activity">
    <reaction evidence="1 13">
        <text>Preferential cleavage of bonds with hydrophobic residues in P1'. Also 3-Asn-|-Gln-4 and 8-Gly-|-Ser-9 bonds in insulin B chain.</text>
        <dbReference type="EC" id="3.4.24.39"/>
    </reaction>
</comment>
<dbReference type="SUPFAM" id="SSF55486">
    <property type="entry name" value="Metalloproteases ('zincins'), catalytic domain"/>
    <property type="match status" value="1"/>
</dbReference>
<keyword evidence="3 13" id="KW-0645">Protease</keyword>
<protein>
    <recommendedName>
        <fullName evidence="13">Neutral protease 2</fullName>
        <ecNumber evidence="13">3.4.24.39</ecNumber>
    </recommendedName>
    <alternativeName>
        <fullName evidence="13">Deuterolysin</fullName>
    </alternativeName>
</protein>
<keyword evidence="6 13" id="KW-0732">Signal</keyword>
<dbReference type="AlphaFoldDB" id="A0A0W0FW62"/>
<keyword evidence="13" id="KW-0964">Secreted</keyword>
<evidence type="ECO:0000256" key="7">
    <source>
        <dbReference type="ARBA" id="ARBA00022801"/>
    </source>
</evidence>
<evidence type="ECO:0000256" key="12">
    <source>
        <dbReference type="PIRSR" id="PIRSR601384-2"/>
    </source>
</evidence>
<dbReference type="GO" id="GO:0046872">
    <property type="term" value="F:metal ion binding"/>
    <property type="evidence" value="ECO:0007669"/>
    <property type="project" value="UniProtKB-KW"/>
</dbReference>
<dbReference type="PANTHER" id="PTHR37016:SF3">
    <property type="entry name" value="NEUTRAL PROTEASE 2-RELATED"/>
    <property type="match status" value="1"/>
</dbReference>
<comment type="cofactor">
    <cofactor evidence="12 13">
        <name>Zn(2+)</name>
        <dbReference type="ChEBI" id="CHEBI:29105"/>
    </cofactor>
    <text evidence="12 13">Binds 1 zinc ion per subunit.</text>
</comment>
<evidence type="ECO:0000256" key="5">
    <source>
        <dbReference type="ARBA" id="ARBA00022723"/>
    </source>
</evidence>
<feature type="binding site" evidence="12">
    <location>
        <position position="283"/>
    </location>
    <ligand>
        <name>Zn(2+)</name>
        <dbReference type="ChEBI" id="CHEBI:29105"/>
        <note>catalytic</note>
    </ligand>
</feature>
<dbReference type="CDD" id="cd11008">
    <property type="entry name" value="M35_deuterolysin_like"/>
    <property type="match status" value="1"/>
</dbReference>
<dbReference type="GO" id="GO:0004222">
    <property type="term" value="F:metalloendopeptidase activity"/>
    <property type="evidence" value="ECO:0007669"/>
    <property type="project" value="InterPro"/>
</dbReference>
<evidence type="ECO:0000256" key="3">
    <source>
        <dbReference type="ARBA" id="ARBA00022670"/>
    </source>
</evidence>
<dbReference type="Gene3D" id="3.40.390.10">
    <property type="entry name" value="Collagenase (Catalytic Domain)"/>
    <property type="match status" value="1"/>
</dbReference>
<dbReference type="GO" id="GO:0006508">
    <property type="term" value="P:proteolysis"/>
    <property type="evidence" value="ECO:0007669"/>
    <property type="project" value="UniProtKB-KW"/>
</dbReference>
<dbReference type="GO" id="GO:0005576">
    <property type="term" value="C:extracellular region"/>
    <property type="evidence" value="ECO:0007669"/>
    <property type="project" value="UniProtKB-SubCell"/>
</dbReference>
<dbReference type="Gene3D" id="2.60.40.2970">
    <property type="match status" value="1"/>
</dbReference>
<evidence type="ECO:0000256" key="4">
    <source>
        <dbReference type="ARBA" id="ARBA00022685"/>
    </source>
</evidence>
<keyword evidence="9 13" id="KW-0482">Metalloprotease</keyword>
<proteinExistence type="inferred from homology"/>
<keyword evidence="10" id="KW-0865">Zymogen</keyword>
<dbReference type="Proteomes" id="UP000054988">
    <property type="component" value="Unassembled WGS sequence"/>
</dbReference>
<dbReference type="PANTHER" id="PTHR37016">
    <property type="match status" value="1"/>
</dbReference>
<name>A0A0W0FW62_MONRR</name>
<gene>
    <name evidence="14" type="ORF">WG66_6955</name>
</gene>
<keyword evidence="8 12" id="KW-0862">Zinc</keyword>
<evidence type="ECO:0000256" key="8">
    <source>
        <dbReference type="ARBA" id="ARBA00022833"/>
    </source>
</evidence>
<dbReference type="EMBL" id="LATX01001579">
    <property type="protein sequence ID" value="KTB40469.1"/>
    <property type="molecule type" value="Genomic_DNA"/>
</dbReference>
<dbReference type="PRINTS" id="PR00768">
    <property type="entry name" value="DEUTEROLYSIN"/>
</dbReference>
<comment type="subcellular location">
    <subcellularLocation>
        <location evidence="13">Secreted</location>
    </subcellularLocation>
</comment>
<feature type="chain" id="PRO_5041019769" description="Neutral protease 2" evidence="13">
    <location>
        <begin position="18"/>
        <end position="319"/>
    </location>
</feature>
<evidence type="ECO:0000256" key="1">
    <source>
        <dbReference type="ARBA" id="ARBA00001187"/>
    </source>
</evidence>
<feature type="binding site" evidence="12">
    <location>
        <position position="272"/>
    </location>
    <ligand>
        <name>Zn(2+)</name>
        <dbReference type="ChEBI" id="CHEBI:29105"/>
        <note>catalytic</note>
    </ligand>
</feature>
<organism evidence="14 15">
    <name type="scientific">Moniliophthora roreri</name>
    <name type="common">Frosty pod rot fungus</name>
    <name type="synonym">Monilia roreri</name>
    <dbReference type="NCBI Taxonomy" id="221103"/>
    <lineage>
        <taxon>Eukaryota</taxon>
        <taxon>Fungi</taxon>
        <taxon>Dikarya</taxon>
        <taxon>Basidiomycota</taxon>
        <taxon>Agaricomycotina</taxon>
        <taxon>Agaricomycetes</taxon>
        <taxon>Agaricomycetidae</taxon>
        <taxon>Agaricales</taxon>
        <taxon>Marasmiineae</taxon>
        <taxon>Marasmiaceae</taxon>
        <taxon>Moniliophthora</taxon>
    </lineage>
</organism>
<comment type="function">
    <text evidence="13">Secreted metalloproteinase that allows assimilation of proteinaceous substrates. Shows high activities on basic nuclear substrates such as histone and protamine.</text>
</comment>
<accession>A0A0W0FW62</accession>
<dbReference type="InterPro" id="IPR050414">
    <property type="entry name" value="Fungal_M35_metalloproteases"/>
</dbReference>
<reference evidence="14 15" key="1">
    <citation type="submission" date="2015-12" db="EMBL/GenBank/DDBJ databases">
        <title>Draft genome sequence of Moniliophthora roreri, the causal agent of frosty pod rot of cacao.</title>
        <authorList>
            <person name="Aime M.C."/>
            <person name="Diaz-Valderrama J.R."/>
            <person name="Kijpornyongpan T."/>
            <person name="Phillips-Mora W."/>
        </authorList>
    </citation>
    <scope>NUCLEOTIDE SEQUENCE [LARGE SCALE GENOMIC DNA]</scope>
    <source>
        <strain evidence="14 15">MCA 2952</strain>
    </source>
</reference>
<evidence type="ECO:0000256" key="9">
    <source>
        <dbReference type="ARBA" id="ARBA00023049"/>
    </source>
</evidence>
<keyword evidence="5 12" id="KW-0479">Metal-binding</keyword>
<comment type="caution">
    <text evidence="14">The sequence shown here is derived from an EMBL/GenBank/DDBJ whole genome shotgun (WGS) entry which is preliminary data.</text>
</comment>
<dbReference type="InterPro" id="IPR001384">
    <property type="entry name" value="Peptidase_M35"/>
</dbReference>
<keyword evidence="7 13" id="KW-0378">Hydrolase</keyword>
<evidence type="ECO:0000313" key="14">
    <source>
        <dbReference type="EMBL" id="KTB40469.1"/>
    </source>
</evidence>
<dbReference type="InterPro" id="IPR024079">
    <property type="entry name" value="MetalloPept_cat_dom_sf"/>
</dbReference>
<evidence type="ECO:0000256" key="2">
    <source>
        <dbReference type="ARBA" id="ARBA00010279"/>
    </source>
</evidence>
<keyword evidence="4 13" id="KW-0165">Cleavage on pair of basic residues</keyword>
<feature type="active site" evidence="11">
    <location>
        <position position="273"/>
    </location>
</feature>
<evidence type="ECO:0000256" key="11">
    <source>
        <dbReference type="PIRSR" id="PIRSR601384-1"/>
    </source>
</evidence>
<dbReference type="EC" id="3.4.24.39" evidence="13"/>
<evidence type="ECO:0000256" key="10">
    <source>
        <dbReference type="ARBA" id="ARBA00023145"/>
    </source>
</evidence>
<comment type="similarity">
    <text evidence="2 13">Belongs to the peptidase M35 family.</text>
</comment>
<feature type="signal peptide" evidence="13">
    <location>
        <begin position="1"/>
        <end position="17"/>
    </location>
</feature>
<evidence type="ECO:0000313" key="15">
    <source>
        <dbReference type="Proteomes" id="UP000054988"/>
    </source>
</evidence>
<evidence type="ECO:0000256" key="6">
    <source>
        <dbReference type="ARBA" id="ARBA00022729"/>
    </source>
</evidence>
<dbReference type="Pfam" id="PF02102">
    <property type="entry name" value="Peptidase_M35"/>
    <property type="match status" value="1"/>
</dbReference>
<sequence>MLLSATFAAAIASSALANPVKRADGLSVKVTGPSSKLTNNGPEAVKVLKYGTVLDSLPTRSFTVSKDGTPVNFSGVKLSVALNNDNAYTTIEAGKTVSVTHEVASLFDFATAGTGKFSFLPNTDFRVTGVQQQVSHPAALSKASAASEAIEVEQASFIESSYTESKELASLASGYVSSNGAEDELFQAYFGGNDVSSVTGVLDKVTNEDDSSRTLSCVDEHDVCDGNVIAYTLVATTDIYYCDIFFDEVATDALCGSVTVNDRKIRGGTTLHEASPGSHDTDDVIYGCPDDQALSDSEKISNADNFNCFVTQVYADTKC</sequence>
<evidence type="ECO:0000256" key="13">
    <source>
        <dbReference type="RuleBase" id="RU361126"/>
    </source>
</evidence>